<evidence type="ECO:0000256" key="1">
    <source>
        <dbReference type="SAM" id="Phobius"/>
    </source>
</evidence>
<comment type="caution">
    <text evidence="2">The sequence shown here is derived from an EMBL/GenBank/DDBJ whole genome shotgun (WGS) entry which is preliminary data.</text>
</comment>
<name>A0A9P5PKM5_9AGAR</name>
<sequence>MSSAMDASSQSLLLGPFIGMLLSAVLVGTVASQVWTYFHRKKDDNKVLQVTVAALHLFVIISNFLDIATTFNYTVAHGSIDLLPRYFIAELVVSGIPVFIVDFFFASKIYHSSQGYRIFSYIIVVMAFAAFACGCGADYLALTFIVPTNYINSNRWILV</sequence>
<feature type="transmembrane region" description="Helical" evidence="1">
    <location>
        <begin position="85"/>
        <end position="106"/>
    </location>
</feature>
<keyword evidence="1" id="KW-0812">Transmembrane</keyword>
<feature type="transmembrane region" description="Helical" evidence="1">
    <location>
        <begin position="47"/>
        <end position="65"/>
    </location>
</feature>
<evidence type="ECO:0000313" key="3">
    <source>
        <dbReference type="Proteomes" id="UP000772434"/>
    </source>
</evidence>
<proteinExistence type="predicted"/>
<dbReference type="AlphaFoldDB" id="A0A9P5PKM5"/>
<reference evidence="2" key="1">
    <citation type="submission" date="2020-11" db="EMBL/GenBank/DDBJ databases">
        <authorList>
            <consortium name="DOE Joint Genome Institute"/>
            <person name="Ahrendt S."/>
            <person name="Riley R."/>
            <person name="Andreopoulos W."/>
            <person name="Labutti K."/>
            <person name="Pangilinan J."/>
            <person name="Ruiz-Duenas F.J."/>
            <person name="Barrasa J.M."/>
            <person name="Sanchez-Garcia M."/>
            <person name="Camarero S."/>
            <person name="Miyauchi S."/>
            <person name="Serrano A."/>
            <person name="Linde D."/>
            <person name="Babiker R."/>
            <person name="Drula E."/>
            <person name="Ayuso-Fernandez I."/>
            <person name="Pacheco R."/>
            <person name="Padilla G."/>
            <person name="Ferreira P."/>
            <person name="Barriuso J."/>
            <person name="Kellner H."/>
            <person name="Castanera R."/>
            <person name="Alfaro M."/>
            <person name="Ramirez L."/>
            <person name="Pisabarro A.G."/>
            <person name="Kuo A."/>
            <person name="Tritt A."/>
            <person name="Lipzen A."/>
            <person name="He G."/>
            <person name="Yan M."/>
            <person name="Ng V."/>
            <person name="Cullen D."/>
            <person name="Martin F."/>
            <person name="Rosso M.-N."/>
            <person name="Henrissat B."/>
            <person name="Hibbett D."/>
            <person name="Martinez A.T."/>
            <person name="Grigoriev I.V."/>
        </authorList>
    </citation>
    <scope>NUCLEOTIDE SEQUENCE</scope>
    <source>
        <strain evidence="2">AH 40177</strain>
    </source>
</reference>
<feature type="transmembrane region" description="Helical" evidence="1">
    <location>
        <begin position="12"/>
        <end position="35"/>
    </location>
</feature>
<gene>
    <name evidence="2" type="ORF">BDP27DRAFT_1450801</name>
</gene>
<organism evidence="2 3">
    <name type="scientific">Rhodocollybia butyracea</name>
    <dbReference type="NCBI Taxonomy" id="206335"/>
    <lineage>
        <taxon>Eukaryota</taxon>
        <taxon>Fungi</taxon>
        <taxon>Dikarya</taxon>
        <taxon>Basidiomycota</taxon>
        <taxon>Agaricomycotina</taxon>
        <taxon>Agaricomycetes</taxon>
        <taxon>Agaricomycetidae</taxon>
        <taxon>Agaricales</taxon>
        <taxon>Marasmiineae</taxon>
        <taxon>Omphalotaceae</taxon>
        <taxon>Rhodocollybia</taxon>
    </lineage>
</organism>
<feature type="transmembrane region" description="Helical" evidence="1">
    <location>
        <begin position="118"/>
        <end position="146"/>
    </location>
</feature>
<keyword evidence="1" id="KW-0472">Membrane</keyword>
<dbReference type="OrthoDB" id="2864380at2759"/>
<dbReference type="Proteomes" id="UP000772434">
    <property type="component" value="Unassembled WGS sequence"/>
</dbReference>
<dbReference type="EMBL" id="JADNRY010000126">
    <property type="protein sequence ID" value="KAF9064317.1"/>
    <property type="molecule type" value="Genomic_DNA"/>
</dbReference>
<accession>A0A9P5PKM5</accession>
<keyword evidence="1" id="KW-1133">Transmembrane helix</keyword>
<keyword evidence="3" id="KW-1185">Reference proteome</keyword>
<evidence type="ECO:0000313" key="2">
    <source>
        <dbReference type="EMBL" id="KAF9064317.1"/>
    </source>
</evidence>
<protein>
    <submittedName>
        <fullName evidence="2">Uncharacterized protein</fullName>
    </submittedName>
</protein>